<proteinExistence type="predicted"/>
<protein>
    <submittedName>
        <fullName evidence="1">Uncharacterized protein</fullName>
    </submittedName>
</protein>
<keyword evidence="2" id="KW-1185">Reference proteome</keyword>
<comment type="caution">
    <text evidence="1">The sequence shown here is derived from an EMBL/GenBank/DDBJ whole genome shotgun (WGS) entry which is preliminary data.</text>
</comment>
<dbReference type="EMBL" id="SWFT01000070">
    <property type="protein sequence ID" value="KAA8903243.1"/>
    <property type="molecule type" value="Genomic_DNA"/>
</dbReference>
<evidence type="ECO:0000313" key="2">
    <source>
        <dbReference type="Proteomes" id="UP000449547"/>
    </source>
</evidence>
<dbReference type="AlphaFoldDB" id="A0A642UQ38"/>
<dbReference type="VEuPathDB" id="FungiDB:DIURU_002530"/>
<gene>
    <name evidence="1" type="ORF">DIURU_002530</name>
</gene>
<organism evidence="1 2">
    <name type="scientific">Diutina rugosa</name>
    <name type="common">Yeast</name>
    <name type="synonym">Candida rugosa</name>
    <dbReference type="NCBI Taxonomy" id="5481"/>
    <lineage>
        <taxon>Eukaryota</taxon>
        <taxon>Fungi</taxon>
        <taxon>Dikarya</taxon>
        <taxon>Ascomycota</taxon>
        <taxon>Saccharomycotina</taxon>
        <taxon>Pichiomycetes</taxon>
        <taxon>Debaryomycetaceae</taxon>
        <taxon>Diutina</taxon>
    </lineage>
</organism>
<name>A0A642UQ38_DIURU</name>
<evidence type="ECO:0000313" key="1">
    <source>
        <dbReference type="EMBL" id="KAA8903243.1"/>
    </source>
</evidence>
<sequence length="121" mass="14269">MSSKPFRGYHVTRRLLSVPPDRWGPTSRSNQEFHVNNDEVKLEKGRADSLKIDWGRVGFSNERMPALRRKIYRQGTEQLVGRSIAPFRGKVVERNIRQIEWAVDNFIVLQDMKFDKKQIRT</sequence>
<dbReference type="RefSeq" id="XP_034012696.1">
    <property type="nucleotide sequence ID" value="XM_034155192.1"/>
</dbReference>
<dbReference type="Proteomes" id="UP000449547">
    <property type="component" value="Unassembled WGS sequence"/>
</dbReference>
<dbReference type="GeneID" id="54781181"/>
<reference evidence="1 2" key="1">
    <citation type="submission" date="2019-07" db="EMBL/GenBank/DDBJ databases">
        <title>Genome assembly of two rare yeast pathogens: Diutina rugosa and Trichomonascus ciferrii.</title>
        <authorList>
            <person name="Mixao V."/>
            <person name="Saus E."/>
            <person name="Hansen A."/>
            <person name="Lass-Flor C."/>
            <person name="Gabaldon T."/>
        </authorList>
    </citation>
    <scope>NUCLEOTIDE SEQUENCE [LARGE SCALE GENOMIC DNA]</scope>
    <source>
        <strain evidence="1 2">CBS 613</strain>
    </source>
</reference>
<accession>A0A642UQ38</accession>